<name>A0A3A1YG85_9GAMM</name>
<evidence type="ECO:0000313" key="1">
    <source>
        <dbReference type="EMBL" id="RIY35057.1"/>
    </source>
</evidence>
<keyword evidence="2" id="KW-1185">Reference proteome</keyword>
<dbReference type="Proteomes" id="UP000265916">
    <property type="component" value="Unassembled WGS sequence"/>
</dbReference>
<organism evidence="1 2">
    <name type="scientific">Psittacicella hinzii</name>
    <dbReference type="NCBI Taxonomy" id="2028575"/>
    <lineage>
        <taxon>Bacteria</taxon>
        <taxon>Pseudomonadati</taxon>
        <taxon>Pseudomonadota</taxon>
        <taxon>Gammaproteobacteria</taxon>
        <taxon>Pasteurellales</taxon>
        <taxon>Psittacicellaceae</taxon>
        <taxon>Psittacicella</taxon>
    </lineage>
</organism>
<proteinExistence type="predicted"/>
<protein>
    <submittedName>
        <fullName evidence="1">Uncharacterized protein</fullName>
    </submittedName>
</protein>
<accession>A0A3A1YG85</accession>
<dbReference type="EMBL" id="NRJG01000153">
    <property type="protein sequence ID" value="RIY35057.1"/>
    <property type="molecule type" value="Genomic_DNA"/>
</dbReference>
<sequence>MSPTSYQTAPSRNKKPYCKIHKNFKKYLFFKFLSFLNADYYRSEKSLMQEIFKNIFKFLSKCLFFRKQKIKDFLLILGKI</sequence>
<evidence type="ECO:0000313" key="2">
    <source>
        <dbReference type="Proteomes" id="UP000265916"/>
    </source>
</evidence>
<comment type="caution">
    <text evidence="1">The sequence shown here is derived from an EMBL/GenBank/DDBJ whole genome shotgun (WGS) entry which is preliminary data.</text>
</comment>
<gene>
    <name evidence="1" type="ORF">CKF58_07180</name>
</gene>
<dbReference type="AlphaFoldDB" id="A0A3A1YG85"/>
<reference evidence="1 2" key="1">
    <citation type="submission" date="2017-08" db="EMBL/GenBank/DDBJ databases">
        <title>Reclassification of Bisgaard taxon 37 and 44.</title>
        <authorList>
            <person name="Christensen H."/>
        </authorList>
    </citation>
    <scope>NUCLEOTIDE SEQUENCE [LARGE SCALE GENOMIC DNA]</scope>
    <source>
        <strain evidence="1 2">111</strain>
    </source>
</reference>